<proteinExistence type="inferred from homology"/>
<evidence type="ECO:0000256" key="2">
    <source>
        <dbReference type="ARBA" id="ARBA00009773"/>
    </source>
</evidence>
<evidence type="ECO:0000313" key="7">
    <source>
        <dbReference type="EMBL" id="BAT27520.1"/>
    </source>
</evidence>
<dbReference type="PANTHER" id="PTHR21716:SF62">
    <property type="entry name" value="TRANSPORT PROTEIN YDBI-RELATED"/>
    <property type="match status" value="1"/>
</dbReference>
<protein>
    <recommendedName>
        <fullName evidence="8">Permease</fullName>
    </recommendedName>
</protein>
<evidence type="ECO:0000256" key="6">
    <source>
        <dbReference type="SAM" id="Phobius"/>
    </source>
</evidence>
<reference evidence="7" key="1">
    <citation type="journal article" date="2015" name="Proc. Natl. Acad. Sci. U.S.A.">
        <title>Bacterial clade with the ribosomal RNA operon on a small plasmid rather than the chromosome.</title>
        <authorList>
            <person name="Anda M."/>
            <person name="Ohtsubo Y."/>
            <person name="Okubo T."/>
            <person name="Sugawara M."/>
            <person name="Nagata Y."/>
            <person name="Tsuda M."/>
            <person name="Minamisawa K."/>
            <person name="Mitsui H."/>
        </authorList>
    </citation>
    <scope>NUCLEOTIDE SEQUENCE</scope>
    <source>
        <strain evidence="7">JCM 14755</strain>
    </source>
</reference>
<evidence type="ECO:0000256" key="1">
    <source>
        <dbReference type="ARBA" id="ARBA00004141"/>
    </source>
</evidence>
<evidence type="ECO:0008006" key="8">
    <source>
        <dbReference type="Google" id="ProtNLM"/>
    </source>
</evidence>
<accession>A0A0P0Z121</accession>
<dbReference type="Pfam" id="PF01594">
    <property type="entry name" value="AI-2E_transport"/>
    <property type="match status" value="1"/>
</dbReference>
<feature type="transmembrane region" description="Helical" evidence="6">
    <location>
        <begin position="268"/>
        <end position="286"/>
    </location>
</feature>
<feature type="transmembrane region" description="Helical" evidence="6">
    <location>
        <begin position="37"/>
        <end position="55"/>
    </location>
</feature>
<keyword evidence="5 6" id="KW-0472">Membrane</keyword>
<feature type="transmembrane region" description="Helical" evidence="6">
    <location>
        <begin position="67"/>
        <end position="89"/>
    </location>
</feature>
<dbReference type="OrthoDB" id="5761230at2"/>
<organism evidence="7">
    <name type="scientific">Aureimonas frigidaquae</name>
    <dbReference type="NCBI Taxonomy" id="424757"/>
    <lineage>
        <taxon>Bacteria</taxon>
        <taxon>Pseudomonadati</taxon>
        <taxon>Pseudomonadota</taxon>
        <taxon>Alphaproteobacteria</taxon>
        <taxon>Hyphomicrobiales</taxon>
        <taxon>Aurantimonadaceae</taxon>
        <taxon>Aureimonas</taxon>
    </lineage>
</organism>
<keyword evidence="3 6" id="KW-0812">Transmembrane</keyword>
<feature type="transmembrane region" description="Helical" evidence="6">
    <location>
        <begin position="146"/>
        <end position="167"/>
    </location>
</feature>
<name>A0A0P0Z121_9HYPH</name>
<evidence type="ECO:0000256" key="5">
    <source>
        <dbReference type="ARBA" id="ARBA00023136"/>
    </source>
</evidence>
<dbReference type="RefSeq" id="WP_062226582.1">
    <property type="nucleotide sequence ID" value="NZ_BBWR01000003.1"/>
</dbReference>
<dbReference type="GO" id="GO:0055085">
    <property type="term" value="P:transmembrane transport"/>
    <property type="evidence" value="ECO:0007669"/>
    <property type="project" value="TreeGrafter"/>
</dbReference>
<evidence type="ECO:0000256" key="3">
    <source>
        <dbReference type="ARBA" id="ARBA00022692"/>
    </source>
</evidence>
<sequence length="349" mass="37292">MLTRSSHAELARRTVIVTAIVLAMLTALLTLYAGSSAIFIIFAALVLAAIFHGFSEAFRYIGLPRPLALLLSYLLIFALFAVPIAWGGVALVQQSSELFSAVSTQFDRFVTMLRDSGLPVPEDGDAGGLAGMLPNPAGVFTSAGQALFSVMGGLGNIFIMLFLAIFVSWQPGLYRRGIVSLVPKDKRTRLDDVLRKTARSLMLWLAGVGISMLIVFVVSWIGLWAIGMPYAFLLALQAGFLAFIPTIGPFIAGVVIVLAAFSEGLDMALWALGVYLLIQGVESNVAEPIAQRFTSSIAPALMVGAQLLFGVLFGLLGLILVVPMLAVFQTLVHELYVKDVLGGPVEAQD</sequence>
<dbReference type="GO" id="GO:0016020">
    <property type="term" value="C:membrane"/>
    <property type="evidence" value="ECO:0007669"/>
    <property type="project" value="UniProtKB-SubCell"/>
</dbReference>
<evidence type="ECO:0000256" key="4">
    <source>
        <dbReference type="ARBA" id="ARBA00022989"/>
    </source>
</evidence>
<feature type="transmembrane region" description="Helical" evidence="6">
    <location>
        <begin position="306"/>
        <end position="328"/>
    </location>
</feature>
<dbReference type="EMBL" id="LC066375">
    <property type="protein sequence ID" value="BAT27520.1"/>
    <property type="molecule type" value="Genomic_DNA"/>
</dbReference>
<feature type="transmembrane region" description="Helical" evidence="6">
    <location>
        <begin position="12"/>
        <end position="31"/>
    </location>
</feature>
<comment type="similarity">
    <text evidence="2">Belongs to the autoinducer-2 exporter (AI-2E) (TC 2.A.86) family.</text>
</comment>
<dbReference type="PANTHER" id="PTHR21716">
    <property type="entry name" value="TRANSMEMBRANE PROTEIN"/>
    <property type="match status" value="1"/>
</dbReference>
<dbReference type="AlphaFoldDB" id="A0A0P0Z121"/>
<feature type="transmembrane region" description="Helical" evidence="6">
    <location>
        <begin position="201"/>
        <end position="226"/>
    </location>
</feature>
<keyword evidence="4 6" id="KW-1133">Transmembrane helix</keyword>
<dbReference type="InterPro" id="IPR002549">
    <property type="entry name" value="AI-2E-like"/>
</dbReference>
<comment type="subcellular location">
    <subcellularLocation>
        <location evidence="1">Membrane</location>
        <topology evidence="1">Multi-pass membrane protein</topology>
    </subcellularLocation>
</comment>
<feature type="transmembrane region" description="Helical" evidence="6">
    <location>
        <begin position="232"/>
        <end position="261"/>
    </location>
</feature>